<organism evidence="9 10">
    <name type="scientific">Cyclobacterium lianum</name>
    <dbReference type="NCBI Taxonomy" id="388280"/>
    <lineage>
        <taxon>Bacteria</taxon>
        <taxon>Pseudomonadati</taxon>
        <taxon>Bacteroidota</taxon>
        <taxon>Cytophagia</taxon>
        <taxon>Cytophagales</taxon>
        <taxon>Cyclobacteriaceae</taxon>
        <taxon>Cyclobacterium</taxon>
    </lineage>
</organism>
<feature type="transmembrane region" description="Helical" evidence="8">
    <location>
        <begin position="540"/>
        <end position="560"/>
    </location>
</feature>
<evidence type="ECO:0000256" key="7">
    <source>
        <dbReference type="ARBA" id="ARBA00023136"/>
    </source>
</evidence>
<accession>A0A1M7L5Y2</accession>
<feature type="transmembrane region" description="Helical" evidence="8">
    <location>
        <begin position="264"/>
        <end position="286"/>
    </location>
</feature>
<evidence type="ECO:0000256" key="6">
    <source>
        <dbReference type="ARBA" id="ARBA00022989"/>
    </source>
</evidence>
<dbReference type="InterPro" id="IPR003804">
    <property type="entry name" value="Lactate_perm"/>
</dbReference>
<dbReference type="RefSeq" id="WP_073093502.1">
    <property type="nucleotide sequence ID" value="NZ_FRCY01000003.1"/>
</dbReference>
<feature type="transmembrane region" description="Helical" evidence="8">
    <location>
        <begin position="34"/>
        <end position="56"/>
    </location>
</feature>
<feature type="transmembrane region" description="Helical" evidence="8">
    <location>
        <begin position="408"/>
        <end position="425"/>
    </location>
</feature>
<evidence type="ECO:0000313" key="10">
    <source>
        <dbReference type="Proteomes" id="UP000184513"/>
    </source>
</evidence>
<feature type="transmembrane region" description="Helical" evidence="8">
    <location>
        <begin position="129"/>
        <end position="148"/>
    </location>
</feature>
<dbReference type="Proteomes" id="UP000184513">
    <property type="component" value="Unassembled WGS sequence"/>
</dbReference>
<feature type="transmembrane region" description="Helical" evidence="8">
    <location>
        <begin position="62"/>
        <end position="82"/>
    </location>
</feature>
<dbReference type="STRING" id="388280.SAMN04488057_103116"/>
<comment type="similarity">
    <text evidence="2 8">Belongs to the lactate permease family.</text>
</comment>
<reference evidence="9 10" key="1">
    <citation type="submission" date="2016-11" db="EMBL/GenBank/DDBJ databases">
        <authorList>
            <person name="Jaros S."/>
            <person name="Januszkiewicz K."/>
            <person name="Wedrychowicz H."/>
        </authorList>
    </citation>
    <scope>NUCLEOTIDE SEQUENCE [LARGE SCALE GENOMIC DNA]</scope>
    <source>
        <strain evidence="9 10">CGMCC 1.6102</strain>
    </source>
</reference>
<evidence type="ECO:0000256" key="5">
    <source>
        <dbReference type="ARBA" id="ARBA00022692"/>
    </source>
</evidence>
<keyword evidence="3 8" id="KW-0813">Transport</keyword>
<comment type="subcellular location">
    <subcellularLocation>
        <location evidence="1 8">Cell membrane</location>
        <topology evidence="1 8">Multi-pass membrane protein</topology>
    </subcellularLocation>
</comment>
<dbReference type="PANTHER" id="PTHR30003:SF0">
    <property type="entry name" value="GLYCOLATE PERMEASE GLCA-RELATED"/>
    <property type="match status" value="1"/>
</dbReference>
<keyword evidence="7 8" id="KW-0472">Membrane</keyword>
<keyword evidence="5 8" id="KW-0812">Transmembrane</keyword>
<proteinExistence type="inferred from homology"/>
<feature type="transmembrane region" description="Helical" evidence="8">
    <location>
        <begin position="202"/>
        <end position="223"/>
    </location>
</feature>
<feature type="transmembrane region" description="Helical" evidence="8">
    <location>
        <begin position="451"/>
        <end position="473"/>
    </location>
</feature>
<evidence type="ECO:0000256" key="3">
    <source>
        <dbReference type="ARBA" id="ARBA00022448"/>
    </source>
</evidence>
<protein>
    <recommendedName>
        <fullName evidence="8">L-lactate permease</fullName>
    </recommendedName>
</protein>
<dbReference type="Pfam" id="PF02652">
    <property type="entry name" value="Lactate_perm"/>
    <property type="match status" value="1"/>
</dbReference>
<feature type="transmembrane region" description="Helical" evidence="8">
    <location>
        <begin position="103"/>
        <end position="123"/>
    </location>
</feature>
<dbReference type="AlphaFoldDB" id="A0A1M7L5Y2"/>
<feature type="transmembrane region" description="Helical" evidence="8">
    <location>
        <begin position="494"/>
        <end position="520"/>
    </location>
</feature>
<feature type="transmembrane region" description="Helical" evidence="8">
    <location>
        <begin position="6"/>
        <end position="27"/>
    </location>
</feature>
<gene>
    <name evidence="9" type="ORF">SAMN04488057_103116</name>
</gene>
<evidence type="ECO:0000313" key="9">
    <source>
        <dbReference type="EMBL" id="SHM73200.1"/>
    </source>
</evidence>
<feature type="transmembrane region" description="Helical" evidence="8">
    <location>
        <begin position="371"/>
        <end position="388"/>
    </location>
</feature>
<dbReference type="GO" id="GO:0015295">
    <property type="term" value="F:solute:proton symporter activity"/>
    <property type="evidence" value="ECO:0007669"/>
    <property type="project" value="TreeGrafter"/>
</dbReference>
<dbReference type="NCBIfam" id="TIGR00795">
    <property type="entry name" value="lctP"/>
    <property type="match status" value="1"/>
</dbReference>
<feature type="transmembrane region" description="Helical" evidence="8">
    <location>
        <begin position="235"/>
        <end position="258"/>
    </location>
</feature>
<keyword evidence="6 8" id="KW-1133">Transmembrane helix</keyword>
<dbReference type="OrthoDB" id="9761056at2"/>
<evidence type="ECO:0000256" key="8">
    <source>
        <dbReference type="RuleBase" id="RU365092"/>
    </source>
</evidence>
<comment type="function">
    <text evidence="8">Uptake of L-lactate across the membrane. Can also transport D-lactate and glycolate.</text>
</comment>
<evidence type="ECO:0000256" key="1">
    <source>
        <dbReference type="ARBA" id="ARBA00004651"/>
    </source>
</evidence>
<evidence type="ECO:0000256" key="4">
    <source>
        <dbReference type="ARBA" id="ARBA00022475"/>
    </source>
</evidence>
<sequence length="567" mass="60583">MSTDLLFFLALFPILSAAVMLVGFRLSARLTMPLIFLLTSALAFVFWKMSLLTILAATIQGFFITFDILYIVFAAILLLNLLKYSGGVDSIRNGFRGISADRRVQVIIIVWLFGSFIEGAAGFGTPAAIVAPLLVALGFPALAAVVLGMMVQSTAVTFGAVGTPILVGIRGGLESPELNARLDLLGWEFSEVLLKVTANASIVHMLVGTLMPFLMVLMLCRFFGKNRSWREGVQIFPFALFAGFSFTLPYLLTGLYLGPEFPSLIGSLVGLALVVTAARMGFLVPAQVWEMEASERWPASWKGSLNIPASDSAMSDRRLPLMKAWSPYILLALLLVISRLPQLPVKGWLTGVSFGLEGILGTDISGSSTPLYLPGTILLIVCLLTCLLHQMKPAAVKLAAKDSSGMILKAGAVLLFAVAMVRVYINSGENDSGLLAMPILMAEWTAARVGMIYPFFAPMIGALGAFIAGSNTVSNLMFSLFQYGVADNLGMPPTWILALQAVGAAAGNMIAIHNVVAASATVGLLGREGSVLRKTVLPTLYYLVFTGLIGIVLIGLVGVVDRFLINV</sequence>
<dbReference type="GO" id="GO:0005886">
    <property type="term" value="C:plasma membrane"/>
    <property type="evidence" value="ECO:0007669"/>
    <property type="project" value="UniProtKB-SubCell"/>
</dbReference>
<dbReference type="GO" id="GO:0015129">
    <property type="term" value="F:lactate transmembrane transporter activity"/>
    <property type="evidence" value="ECO:0007669"/>
    <property type="project" value="UniProtKB-UniRule"/>
</dbReference>
<feature type="transmembrane region" description="Helical" evidence="8">
    <location>
        <begin position="155"/>
        <end position="173"/>
    </location>
</feature>
<evidence type="ECO:0000256" key="2">
    <source>
        <dbReference type="ARBA" id="ARBA00010100"/>
    </source>
</evidence>
<dbReference type="EMBL" id="FRCY01000003">
    <property type="protein sequence ID" value="SHM73200.1"/>
    <property type="molecule type" value="Genomic_DNA"/>
</dbReference>
<name>A0A1M7L5Y2_9BACT</name>
<keyword evidence="10" id="KW-1185">Reference proteome</keyword>
<keyword evidence="4 8" id="KW-1003">Cell membrane</keyword>
<dbReference type="PANTHER" id="PTHR30003">
    <property type="entry name" value="L-LACTATE PERMEASE"/>
    <property type="match status" value="1"/>
</dbReference>